<comment type="pathway">
    <text evidence="3">Amino-acid biosynthesis.</text>
</comment>
<dbReference type="GO" id="GO:0008977">
    <property type="term" value="F:prephenate dehydrogenase (NAD+) activity"/>
    <property type="evidence" value="ECO:0007669"/>
    <property type="project" value="InterPro"/>
</dbReference>
<comment type="caution">
    <text evidence="5">The sequence shown here is derived from an EMBL/GenBank/DDBJ whole genome shotgun (WGS) entry which is preliminary data.</text>
</comment>
<evidence type="ECO:0000259" key="4">
    <source>
        <dbReference type="PROSITE" id="PS51176"/>
    </source>
</evidence>
<evidence type="ECO:0000256" key="3">
    <source>
        <dbReference type="ARBA" id="ARBA00029440"/>
    </source>
</evidence>
<dbReference type="Gene3D" id="3.40.50.720">
    <property type="entry name" value="NAD(P)-binding Rossmann-like Domain"/>
    <property type="match status" value="1"/>
</dbReference>
<dbReference type="EMBL" id="DVNB01000068">
    <property type="protein sequence ID" value="HIU57425.1"/>
    <property type="molecule type" value="Genomic_DNA"/>
</dbReference>
<evidence type="ECO:0000256" key="2">
    <source>
        <dbReference type="ARBA" id="ARBA00023002"/>
    </source>
</evidence>
<dbReference type="InterPro" id="IPR046825">
    <property type="entry name" value="PDH_C"/>
</dbReference>
<evidence type="ECO:0000313" key="6">
    <source>
        <dbReference type="Proteomes" id="UP000824109"/>
    </source>
</evidence>
<organism evidence="5 6">
    <name type="scientific">Candidatus Ornithomonoglobus merdipullorum</name>
    <dbReference type="NCBI Taxonomy" id="2840895"/>
    <lineage>
        <taxon>Bacteria</taxon>
        <taxon>Bacillati</taxon>
        <taxon>Bacillota</taxon>
        <taxon>Clostridia</taxon>
        <taxon>Candidatus Ornithomonoglobus</taxon>
    </lineage>
</organism>
<dbReference type="Gene3D" id="1.10.3660.10">
    <property type="entry name" value="6-phosphogluconate dehydrogenase C-terminal like domain"/>
    <property type="match status" value="1"/>
</dbReference>
<accession>A0A9D1SEV2</accession>
<proteinExistence type="inferred from homology"/>
<dbReference type="InterPro" id="IPR003099">
    <property type="entry name" value="Prephen_DH"/>
</dbReference>
<evidence type="ECO:0000313" key="5">
    <source>
        <dbReference type="EMBL" id="HIU57425.1"/>
    </source>
</evidence>
<dbReference type="GO" id="GO:0070403">
    <property type="term" value="F:NAD+ binding"/>
    <property type="evidence" value="ECO:0007669"/>
    <property type="project" value="InterPro"/>
</dbReference>
<dbReference type="SUPFAM" id="SSF48179">
    <property type="entry name" value="6-phosphogluconate dehydrogenase C-terminal domain-like"/>
    <property type="match status" value="1"/>
</dbReference>
<dbReference type="AlphaFoldDB" id="A0A9D1SEV2"/>
<protein>
    <submittedName>
        <fullName evidence="5">Prephenate dehydrogenase/arogenate dehydrogenase family protein</fullName>
    </submittedName>
</protein>
<dbReference type="SUPFAM" id="SSF51735">
    <property type="entry name" value="NAD(P)-binding Rossmann-fold domains"/>
    <property type="match status" value="1"/>
</dbReference>
<feature type="domain" description="Prephenate/arogenate dehydrogenase" evidence="4">
    <location>
        <begin position="1"/>
        <end position="279"/>
    </location>
</feature>
<comment type="similarity">
    <text evidence="1">Belongs to the prephenate/arogenate dehydrogenase family.</text>
</comment>
<dbReference type="InterPro" id="IPR050812">
    <property type="entry name" value="Preph/Arog_dehydrog"/>
</dbReference>
<reference evidence="5" key="2">
    <citation type="journal article" date="2021" name="PeerJ">
        <title>Extensive microbial diversity within the chicken gut microbiome revealed by metagenomics and culture.</title>
        <authorList>
            <person name="Gilroy R."/>
            <person name="Ravi A."/>
            <person name="Getino M."/>
            <person name="Pursley I."/>
            <person name="Horton D.L."/>
            <person name="Alikhan N.F."/>
            <person name="Baker D."/>
            <person name="Gharbi K."/>
            <person name="Hall N."/>
            <person name="Watson M."/>
            <person name="Adriaenssens E.M."/>
            <person name="Foster-Nyarko E."/>
            <person name="Jarju S."/>
            <person name="Secka A."/>
            <person name="Antonio M."/>
            <person name="Oren A."/>
            <person name="Chaudhuri R.R."/>
            <person name="La Ragione R."/>
            <person name="Hildebrand F."/>
            <person name="Pallen M.J."/>
        </authorList>
    </citation>
    <scope>NUCLEOTIDE SEQUENCE</scope>
    <source>
        <strain evidence="5">USAMLcec3-3695</strain>
    </source>
</reference>
<dbReference type="Proteomes" id="UP000824109">
    <property type="component" value="Unassembled WGS sequence"/>
</dbReference>
<dbReference type="FunFam" id="3.40.50.720:FF:000208">
    <property type="entry name" value="Prephenate dehydrogenase"/>
    <property type="match status" value="1"/>
</dbReference>
<dbReference type="InterPro" id="IPR046826">
    <property type="entry name" value="PDH_N"/>
</dbReference>
<keyword evidence="2" id="KW-0560">Oxidoreductase</keyword>
<dbReference type="InterPro" id="IPR008927">
    <property type="entry name" value="6-PGluconate_DH-like_C_sf"/>
</dbReference>
<sequence length="279" mass="30761">MKIAIIGLGLIGGSMARRLRGFHGCEIAAYNRTRESLDLALSDGVIDIACDTPGEAMSDADIIIMCLYPQLNIDFVRDNLSSIKNGAVVTDVSGVKGFIIREMKKILPDTVDFIGGHPMAGREVGGYKSSTDTLFDNAPYIITPDKSNKPENVQLIRDMAKYIGCRTVVTTTPDEHDSIIAYTSQLMHIVAVALCANPLLERSGSFAGGSLQDCTRIAVINETMWSELFIENKEHLAERITEFQDCLENIKTAVLNEDRDELGKIMKFATKQKLKWLAK</sequence>
<dbReference type="Pfam" id="PF20463">
    <property type="entry name" value="PDH_C"/>
    <property type="match status" value="1"/>
</dbReference>
<reference evidence="5" key="1">
    <citation type="submission" date="2020-10" db="EMBL/GenBank/DDBJ databases">
        <authorList>
            <person name="Gilroy R."/>
        </authorList>
    </citation>
    <scope>NUCLEOTIDE SEQUENCE</scope>
    <source>
        <strain evidence="5">USAMLcec3-3695</strain>
    </source>
</reference>
<gene>
    <name evidence="5" type="ORF">IAA61_06390</name>
</gene>
<dbReference type="PANTHER" id="PTHR21363">
    <property type="entry name" value="PREPHENATE DEHYDROGENASE"/>
    <property type="match status" value="1"/>
</dbReference>
<dbReference type="GO" id="GO:0004665">
    <property type="term" value="F:prephenate dehydrogenase (NADP+) activity"/>
    <property type="evidence" value="ECO:0007669"/>
    <property type="project" value="InterPro"/>
</dbReference>
<evidence type="ECO:0000256" key="1">
    <source>
        <dbReference type="ARBA" id="ARBA00007964"/>
    </source>
</evidence>
<dbReference type="GO" id="GO:0006571">
    <property type="term" value="P:tyrosine biosynthetic process"/>
    <property type="evidence" value="ECO:0007669"/>
    <property type="project" value="InterPro"/>
</dbReference>
<name>A0A9D1SEV2_9FIRM</name>
<dbReference type="Pfam" id="PF02153">
    <property type="entry name" value="PDH_N"/>
    <property type="match status" value="1"/>
</dbReference>
<dbReference type="PROSITE" id="PS51176">
    <property type="entry name" value="PDH_ADH"/>
    <property type="match status" value="1"/>
</dbReference>
<dbReference type="InterPro" id="IPR036291">
    <property type="entry name" value="NAD(P)-bd_dom_sf"/>
</dbReference>
<dbReference type="PANTHER" id="PTHR21363:SF0">
    <property type="entry name" value="PREPHENATE DEHYDROGENASE [NADP(+)]"/>
    <property type="match status" value="1"/>
</dbReference>